<proteinExistence type="predicted"/>
<dbReference type="AlphaFoldDB" id="A0AAU9UJD9"/>
<evidence type="ECO:0000256" key="1">
    <source>
        <dbReference type="SAM" id="MobiDB-lite"/>
    </source>
</evidence>
<evidence type="ECO:0000313" key="2">
    <source>
        <dbReference type="EMBL" id="CAH2098894.1"/>
    </source>
</evidence>
<dbReference type="EMBL" id="CAKOGL010000020">
    <property type="protein sequence ID" value="CAH2098894.1"/>
    <property type="molecule type" value="Genomic_DNA"/>
</dbReference>
<comment type="caution">
    <text evidence="2">The sequence shown here is derived from an EMBL/GenBank/DDBJ whole genome shotgun (WGS) entry which is preliminary data.</text>
</comment>
<evidence type="ECO:0000313" key="3">
    <source>
        <dbReference type="Proteomes" id="UP001153954"/>
    </source>
</evidence>
<gene>
    <name evidence="2" type="ORF">EEDITHA_LOCUS13962</name>
</gene>
<organism evidence="2 3">
    <name type="scientific">Euphydryas editha</name>
    <name type="common">Edith's checkerspot</name>
    <dbReference type="NCBI Taxonomy" id="104508"/>
    <lineage>
        <taxon>Eukaryota</taxon>
        <taxon>Metazoa</taxon>
        <taxon>Ecdysozoa</taxon>
        <taxon>Arthropoda</taxon>
        <taxon>Hexapoda</taxon>
        <taxon>Insecta</taxon>
        <taxon>Pterygota</taxon>
        <taxon>Neoptera</taxon>
        <taxon>Endopterygota</taxon>
        <taxon>Lepidoptera</taxon>
        <taxon>Glossata</taxon>
        <taxon>Ditrysia</taxon>
        <taxon>Papilionoidea</taxon>
        <taxon>Nymphalidae</taxon>
        <taxon>Nymphalinae</taxon>
        <taxon>Euphydryas</taxon>
    </lineage>
</organism>
<reference evidence="2" key="1">
    <citation type="submission" date="2022-03" db="EMBL/GenBank/DDBJ databases">
        <authorList>
            <person name="Tunstrom K."/>
        </authorList>
    </citation>
    <scope>NUCLEOTIDE SEQUENCE</scope>
</reference>
<keyword evidence="3" id="KW-1185">Reference proteome</keyword>
<protein>
    <submittedName>
        <fullName evidence="2">Uncharacterized protein</fullName>
    </submittedName>
</protein>
<feature type="compositionally biased region" description="Basic and acidic residues" evidence="1">
    <location>
        <begin position="87"/>
        <end position="98"/>
    </location>
</feature>
<name>A0AAU9UJD9_EUPED</name>
<accession>A0AAU9UJD9</accession>
<sequence length="223" mass="25113">MESPQINRNDSEEVTRSASTSSSNQLFITENLDLPDDTFRMSLDYISVIGENVTIGDRDVSIDNSNIIIDTQTQCNTPVDVDSSHTPTKEKSPPILDTPKRHEDVKVALTKPNLLKLSLTKNIDDGFVKPSPVADVMSPAKMLQFEVDIANSATPTMKRAAIDFNFFNENNFEEYFEDVPKAEVNNEEKKEKAYKEIPVIVKADTVRHEIGYDRQHISITPPR</sequence>
<feature type="region of interest" description="Disordered" evidence="1">
    <location>
        <begin position="1"/>
        <end position="22"/>
    </location>
</feature>
<dbReference type="Proteomes" id="UP001153954">
    <property type="component" value="Unassembled WGS sequence"/>
</dbReference>
<feature type="region of interest" description="Disordered" evidence="1">
    <location>
        <begin position="78"/>
        <end position="98"/>
    </location>
</feature>